<dbReference type="PANTHER" id="PTHR47020">
    <property type="entry name" value="HILLARIN"/>
    <property type="match status" value="1"/>
</dbReference>
<evidence type="ECO:0000313" key="2">
    <source>
        <dbReference type="Proteomes" id="UP000230750"/>
    </source>
</evidence>
<dbReference type="EMBL" id="MRZV01000588">
    <property type="protein sequence ID" value="PIK47321.1"/>
    <property type="molecule type" value="Genomic_DNA"/>
</dbReference>
<proteinExistence type="predicted"/>
<gene>
    <name evidence="1" type="ORF">BSL78_15821</name>
</gene>
<keyword evidence="2" id="KW-1185">Reference proteome</keyword>
<protein>
    <submittedName>
        <fullName evidence="1">Uncharacterized protein</fullName>
    </submittedName>
</protein>
<dbReference type="Proteomes" id="UP000230750">
    <property type="component" value="Unassembled WGS sequence"/>
</dbReference>
<sequence>MQFWRKNVVSFRIKLPAKGKYTLTIYGAAEGIKEELEEETEQENYKVFGVVTTYTIIGDGEIGHPALPKEGVYGVLPKAISTGYYCVSHTEPIVETSSNKLTFEFACPAGGNVIPNLFHEDRPNLKIIDSIYREPFPKKTALHLALSKPGRYCLEVYTPYQPKLVTGVHSFAARFLIVCSSNEKASFFTDPNPWGPNEDFHANKLTCLDVPGSTIHAKNGKGCITFTSPITGGDEITYNLLAPGVRGTWKEIPNYQTWIFAEVIDRKRGLRFTRFNFRIPERGFYQFLFGYGGKFMGRWLVACPVVHTGDLFPIREGVWGPSRKMADVLGMRFSHPVRFTASGGVVDITVEIPPHLPDWHVFAHLKDVEGPRLMLQSKDISRISDSSRKDWRAVTFTLKLPTEVKTAILTLSIGQEKSKDAKVISTTNEGYWLVTRV</sequence>
<comment type="caution">
    <text evidence="1">The sequence shown here is derived from an EMBL/GenBank/DDBJ whole genome shotgun (WGS) entry which is preliminary data.</text>
</comment>
<dbReference type="PANTHER" id="PTHR47020:SF1">
    <property type="entry name" value="HILLARIN"/>
    <property type="match status" value="1"/>
</dbReference>
<evidence type="ECO:0000313" key="1">
    <source>
        <dbReference type="EMBL" id="PIK47321.1"/>
    </source>
</evidence>
<organism evidence="1 2">
    <name type="scientific">Stichopus japonicus</name>
    <name type="common">Sea cucumber</name>
    <dbReference type="NCBI Taxonomy" id="307972"/>
    <lineage>
        <taxon>Eukaryota</taxon>
        <taxon>Metazoa</taxon>
        <taxon>Echinodermata</taxon>
        <taxon>Eleutherozoa</taxon>
        <taxon>Echinozoa</taxon>
        <taxon>Holothuroidea</taxon>
        <taxon>Aspidochirotacea</taxon>
        <taxon>Aspidochirotida</taxon>
        <taxon>Stichopodidae</taxon>
        <taxon>Apostichopus</taxon>
    </lineage>
</organism>
<dbReference type="InterPro" id="IPR053041">
    <property type="entry name" value="Transglut-like_Superfamily_Mod"/>
</dbReference>
<dbReference type="AlphaFoldDB" id="A0A2G8KH43"/>
<accession>A0A2G8KH43</accession>
<reference evidence="1 2" key="1">
    <citation type="journal article" date="2017" name="PLoS Biol.">
        <title>The sea cucumber genome provides insights into morphological evolution and visceral regeneration.</title>
        <authorList>
            <person name="Zhang X."/>
            <person name="Sun L."/>
            <person name="Yuan J."/>
            <person name="Sun Y."/>
            <person name="Gao Y."/>
            <person name="Zhang L."/>
            <person name="Li S."/>
            <person name="Dai H."/>
            <person name="Hamel J.F."/>
            <person name="Liu C."/>
            <person name="Yu Y."/>
            <person name="Liu S."/>
            <person name="Lin W."/>
            <person name="Guo K."/>
            <person name="Jin S."/>
            <person name="Xu P."/>
            <person name="Storey K.B."/>
            <person name="Huan P."/>
            <person name="Zhang T."/>
            <person name="Zhou Y."/>
            <person name="Zhang J."/>
            <person name="Lin C."/>
            <person name="Li X."/>
            <person name="Xing L."/>
            <person name="Huo D."/>
            <person name="Sun M."/>
            <person name="Wang L."/>
            <person name="Mercier A."/>
            <person name="Li F."/>
            <person name="Yang H."/>
            <person name="Xiang J."/>
        </authorList>
    </citation>
    <scope>NUCLEOTIDE SEQUENCE [LARGE SCALE GENOMIC DNA]</scope>
    <source>
        <strain evidence="1">Shaxun</strain>
        <tissue evidence="1">Muscle</tissue>
    </source>
</reference>
<name>A0A2G8KH43_STIJA</name>